<sequence length="285" mass="32154">MKNDHASPLRYAARAYCPAHDCTSPEGAEAHLSVVLPPYALIDVTVCIYLRTCLGVRDGFVVKEQIRRSAAGCVLHITASKRFGGPLPLHQILFSYLRRRKFTGDSSTATRVHGRRRPPTLIARKLIFPLKCYKKFVPFINISNTLNTVHRSRYGSGSRLRNTRQADQTPRKIFSDRFIYLILLTRRDIKAMLSDESRPRRPRPPAAHGDRRARYKSIDVGPHLLSPTNFSIDHFIRITCDDYITAAQSASDPSSRSCQDSEPTPPTQFNTSDSLTIISVFSVKN</sequence>
<dbReference type="Proteomes" id="UP000299102">
    <property type="component" value="Unassembled WGS sequence"/>
</dbReference>
<evidence type="ECO:0000256" key="1">
    <source>
        <dbReference type="SAM" id="MobiDB-lite"/>
    </source>
</evidence>
<comment type="caution">
    <text evidence="2">The sequence shown here is derived from an EMBL/GenBank/DDBJ whole genome shotgun (WGS) entry which is preliminary data.</text>
</comment>
<reference evidence="2 3" key="1">
    <citation type="journal article" date="2019" name="Commun. Biol.">
        <title>The bagworm genome reveals a unique fibroin gene that provides high tensile strength.</title>
        <authorList>
            <person name="Kono N."/>
            <person name="Nakamura H."/>
            <person name="Ohtoshi R."/>
            <person name="Tomita M."/>
            <person name="Numata K."/>
            <person name="Arakawa K."/>
        </authorList>
    </citation>
    <scope>NUCLEOTIDE SEQUENCE [LARGE SCALE GENOMIC DNA]</scope>
</reference>
<gene>
    <name evidence="2" type="ORF">EVAR_84293_1</name>
</gene>
<keyword evidence="3" id="KW-1185">Reference proteome</keyword>
<feature type="region of interest" description="Disordered" evidence="1">
    <location>
        <begin position="194"/>
        <end position="213"/>
    </location>
</feature>
<dbReference type="EMBL" id="BGZK01000633">
    <property type="protein sequence ID" value="GBP53807.1"/>
    <property type="molecule type" value="Genomic_DNA"/>
</dbReference>
<proteinExistence type="predicted"/>
<accession>A0A4C1WUJ2</accession>
<protein>
    <submittedName>
        <fullName evidence="2">Uncharacterized protein</fullName>
    </submittedName>
</protein>
<dbReference type="AlphaFoldDB" id="A0A4C1WUJ2"/>
<evidence type="ECO:0000313" key="3">
    <source>
        <dbReference type="Proteomes" id="UP000299102"/>
    </source>
</evidence>
<evidence type="ECO:0000313" key="2">
    <source>
        <dbReference type="EMBL" id="GBP53807.1"/>
    </source>
</evidence>
<organism evidence="2 3">
    <name type="scientific">Eumeta variegata</name>
    <name type="common">Bagworm moth</name>
    <name type="synonym">Eumeta japonica</name>
    <dbReference type="NCBI Taxonomy" id="151549"/>
    <lineage>
        <taxon>Eukaryota</taxon>
        <taxon>Metazoa</taxon>
        <taxon>Ecdysozoa</taxon>
        <taxon>Arthropoda</taxon>
        <taxon>Hexapoda</taxon>
        <taxon>Insecta</taxon>
        <taxon>Pterygota</taxon>
        <taxon>Neoptera</taxon>
        <taxon>Endopterygota</taxon>
        <taxon>Lepidoptera</taxon>
        <taxon>Glossata</taxon>
        <taxon>Ditrysia</taxon>
        <taxon>Tineoidea</taxon>
        <taxon>Psychidae</taxon>
        <taxon>Oiketicinae</taxon>
        <taxon>Eumeta</taxon>
    </lineage>
</organism>
<feature type="region of interest" description="Disordered" evidence="1">
    <location>
        <begin position="250"/>
        <end position="271"/>
    </location>
</feature>
<name>A0A4C1WUJ2_EUMVA</name>